<comment type="caution">
    <text evidence="1">The sequence shown here is derived from an EMBL/GenBank/DDBJ whole genome shotgun (WGS) entry which is preliminary data.</text>
</comment>
<reference evidence="1 2" key="1">
    <citation type="submission" date="2017-08" db="EMBL/GenBank/DDBJ databases">
        <title>Mesorhizobium wenxinae sp. nov., a novel rhizobial species isolated from root nodules of chickpea (Cicer arietinum L.).</title>
        <authorList>
            <person name="Zhang J."/>
        </authorList>
    </citation>
    <scope>NUCLEOTIDE SEQUENCE [LARGE SCALE GENOMIC DNA]</scope>
    <source>
        <strain evidence="1 2">SDW018</strain>
    </source>
</reference>
<evidence type="ECO:0000313" key="1">
    <source>
        <dbReference type="EMBL" id="PAQ06748.1"/>
    </source>
</evidence>
<name>A0A271LHQ5_9HYPH</name>
<dbReference type="AlphaFoldDB" id="A0A271LHQ5"/>
<dbReference type="Proteomes" id="UP000216442">
    <property type="component" value="Unassembled WGS sequence"/>
</dbReference>
<sequence length="139" mass="15091">MEMSTTTDDQTDILTGSDRISLQVFLNLLRSSKVEAKSPDAEVAKRGKQRLVVLISYLAGFLDARGLLPKAATDSGFDLLIVGNMKPDMNLLLDELEADLVTALTTETRGRVGQAIKEIGWDMVKTGLITEALAWAAPK</sequence>
<protein>
    <submittedName>
        <fullName evidence="1">Uncharacterized protein</fullName>
    </submittedName>
</protein>
<proteinExistence type="predicted"/>
<keyword evidence="2" id="KW-1185">Reference proteome</keyword>
<organism evidence="1 2">
    <name type="scientific">Mesorhizobium temperatum</name>
    <dbReference type="NCBI Taxonomy" id="241416"/>
    <lineage>
        <taxon>Bacteria</taxon>
        <taxon>Pseudomonadati</taxon>
        <taxon>Pseudomonadota</taxon>
        <taxon>Alphaproteobacteria</taxon>
        <taxon>Hyphomicrobiales</taxon>
        <taxon>Phyllobacteriaceae</taxon>
        <taxon>Mesorhizobium</taxon>
    </lineage>
</organism>
<evidence type="ECO:0000313" key="2">
    <source>
        <dbReference type="Proteomes" id="UP000216442"/>
    </source>
</evidence>
<gene>
    <name evidence="1" type="ORF">CIT26_24535</name>
</gene>
<accession>A0A271LHQ5</accession>
<dbReference type="EMBL" id="NPKJ01000064">
    <property type="protein sequence ID" value="PAQ06748.1"/>
    <property type="molecule type" value="Genomic_DNA"/>
</dbReference>